<dbReference type="SMART" id="SM00220">
    <property type="entry name" value="S_TKc"/>
    <property type="match status" value="1"/>
</dbReference>
<dbReference type="GO" id="GO:0005634">
    <property type="term" value="C:nucleus"/>
    <property type="evidence" value="ECO:0007669"/>
    <property type="project" value="TreeGrafter"/>
</dbReference>
<dbReference type="GO" id="GO:0017148">
    <property type="term" value="P:negative regulation of translation"/>
    <property type="evidence" value="ECO:0007669"/>
    <property type="project" value="UniProtKB-KW"/>
</dbReference>
<feature type="region of interest" description="Disordered" evidence="8">
    <location>
        <begin position="1"/>
        <end position="29"/>
    </location>
</feature>
<evidence type="ECO:0000313" key="11">
    <source>
        <dbReference type="Proteomes" id="UP000009168"/>
    </source>
</evidence>
<dbReference type="RefSeq" id="XP_001011247.2">
    <property type="nucleotide sequence ID" value="XM_001011247.2"/>
</dbReference>
<dbReference type="KEGG" id="tet:TTHERM_00146080"/>
<dbReference type="SUPFAM" id="SSF56112">
    <property type="entry name" value="Protein kinase-like (PK-like)"/>
    <property type="match status" value="1"/>
</dbReference>
<feature type="domain" description="Protein kinase" evidence="9">
    <location>
        <begin position="377"/>
        <end position="638"/>
    </location>
</feature>
<protein>
    <submittedName>
        <fullName evidence="10">Serine/Threonine kinase domain protein</fullName>
    </submittedName>
</protein>
<evidence type="ECO:0000256" key="1">
    <source>
        <dbReference type="ARBA" id="ARBA00022679"/>
    </source>
</evidence>
<dbReference type="InterPro" id="IPR008271">
    <property type="entry name" value="Ser/Thr_kinase_AS"/>
</dbReference>
<dbReference type="STRING" id="312017.I7M0V3"/>
<dbReference type="InParanoid" id="I7M0V3"/>
<evidence type="ECO:0000256" key="5">
    <source>
        <dbReference type="ARBA" id="ARBA00023193"/>
    </source>
</evidence>
<dbReference type="Gene3D" id="3.30.200.20">
    <property type="entry name" value="Phosphorylase Kinase, domain 1"/>
    <property type="match status" value="1"/>
</dbReference>
<dbReference type="Pfam" id="PF00069">
    <property type="entry name" value="Pkinase"/>
    <property type="match status" value="1"/>
</dbReference>
<dbReference type="PROSITE" id="PS50011">
    <property type="entry name" value="PROTEIN_KINASE_DOM"/>
    <property type="match status" value="1"/>
</dbReference>
<dbReference type="EMBL" id="GG662793">
    <property type="protein sequence ID" value="EAR91002.2"/>
    <property type="molecule type" value="Genomic_DNA"/>
</dbReference>
<organism evidence="10 11">
    <name type="scientific">Tetrahymena thermophila (strain SB210)</name>
    <dbReference type="NCBI Taxonomy" id="312017"/>
    <lineage>
        <taxon>Eukaryota</taxon>
        <taxon>Sar</taxon>
        <taxon>Alveolata</taxon>
        <taxon>Ciliophora</taxon>
        <taxon>Intramacronucleata</taxon>
        <taxon>Oligohymenophorea</taxon>
        <taxon>Hymenostomatida</taxon>
        <taxon>Tetrahymenina</taxon>
        <taxon>Tetrahymenidae</taxon>
        <taxon>Tetrahymena</taxon>
    </lineage>
</organism>
<dbReference type="Gene3D" id="1.10.510.10">
    <property type="entry name" value="Transferase(Phosphotransferase) domain 1"/>
    <property type="match status" value="1"/>
</dbReference>
<dbReference type="PANTHER" id="PTHR11042">
    <property type="entry name" value="EUKARYOTIC TRANSLATION INITIATION FACTOR 2-ALPHA KINASE EIF2-ALPHA KINASE -RELATED"/>
    <property type="match status" value="1"/>
</dbReference>
<dbReference type="GO" id="GO:0005737">
    <property type="term" value="C:cytoplasm"/>
    <property type="evidence" value="ECO:0007669"/>
    <property type="project" value="TreeGrafter"/>
</dbReference>
<dbReference type="GeneID" id="7839559"/>
<dbReference type="PANTHER" id="PTHR11042:SF190">
    <property type="entry name" value="MITOSIS INHIBITOR PROTEIN KINASE MIK1"/>
    <property type="match status" value="1"/>
</dbReference>
<keyword evidence="11" id="KW-1185">Reference proteome</keyword>
<feature type="compositionally biased region" description="Low complexity" evidence="8">
    <location>
        <begin position="304"/>
        <end position="363"/>
    </location>
</feature>
<proteinExistence type="inferred from homology"/>
<evidence type="ECO:0000256" key="8">
    <source>
        <dbReference type="SAM" id="MobiDB-lite"/>
    </source>
</evidence>
<evidence type="ECO:0000256" key="4">
    <source>
        <dbReference type="ARBA" id="ARBA00022840"/>
    </source>
</evidence>
<dbReference type="GO" id="GO:0005524">
    <property type="term" value="F:ATP binding"/>
    <property type="evidence" value="ECO:0007669"/>
    <property type="project" value="UniProtKB-UniRule"/>
</dbReference>
<keyword evidence="5" id="KW-0652">Protein synthesis inhibitor</keyword>
<reference evidence="11" key="1">
    <citation type="journal article" date="2006" name="PLoS Biol.">
        <title>Macronuclear genome sequence of the ciliate Tetrahymena thermophila, a model eukaryote.</title>
        <authorList>
            <person name="Eisen J.A."/>
            <person name="Coyne R.S."/>
            <person name="Wu M."/>
            <person name="Wu D."/>
            <person name="Thiagarajan M."/>
            <person name="Wortman J.R."/>
            <person name="Badger J.H."/>
            <person name="Ren Q."/>
            <person name="Amedeo P."/>
            <person name="Jones K.M."/>
            <person name="Tallon L.J."/>
            <person name="Delcher A.L."/>
            <person name="Salzberg S.L."/>
            <person name="Silva J.C."/>
            <person name="Haas B.J."/>
            <person name="Majoros W.H."/>
            <person name="Farzad M."/>
            <person name="Carlton J.M."/>
            <person name="Smith R.K. Jr."/>
            <person name="Garg J."/>
            <person name="Pearlman R.E."/>
            <person name="Karrer K.M."/>
            <person name="Sun L."/>
            <person name="Manning G."/>
            <person name="Elde N.C."/>
            <person name="Turkewitz A.P."/>
            <person name="Asai D.J."/>
            <person name="Wilkes D.E."/>
            <person name="Wang Y."/>
            <person name="Cai H."/>
            <person name="Collins K."/>
            <person name="Stewart B.A."/>
            <person name="Lee S.R."/>
            <person name="Wilamowska K."/>
            <person name="Weinberg Z."/>
            <person name="Ruzzo W.L."/>
            <person name="Wloga D."/>
            <person name="Gaertig J."/>
            <person name="Frankel J."/>
            <person name="Tsao C.-C."/>
            <person name="Gorovsky M.A."/>
            <person name="Keeling P.J."/>
            <person name="Waller R.F."/>
            <person name="Patron N.J."/>
            <person name="Cherry J.M."/>
            <person name="Stover N.A."/>
            <person name="Krieger C.J."/>
            <person name="del Toro C."/>
            <person name="Ryder H.F."/>
            <person name="Williamson S.C."/>
            <person name="Barbeau R.A."/>
            <person name="Hamilton E.P."/>
            <person name="Orias E."/>
        </authorList>
    </citation>
    <scope>NUCLEOTIDE SEQUENCE [LARGE SCALE GENOMIC DNA]</scope>
    <source>
        <strain evidence="11">SB210</strain>
    </source>
</reference>
<dbReference type="eggNOG" id="KOG0601">
    <property type="taxonomic scope" value="Eukaryota"/>
</dbReference>
<dbReference type="PROSITE" id="PS00108">
    <property type="entry name" value="PROTEIN_KINASE_ST"/>
    <property type="match status" value="1"/>
</dbReference>
<accession>I7M0V3</accession>
<keyword evidence="1" id="KW-0808">Transferase</keyword>
<evidence type="ECO:0000313" key="10">
    <source>
        <dbReference type="EMBL" id="EAR91002.2"/>
    </source>
</evidence>
<dbReference type="AlphaFoldDB" id="I7M0V3"/>
<dbReference type="InterPro" id="IPR017441">
    <property type="entry name" value="Protein_kinase_ATP_BS"/>
</dbReference>
<name>I7M0V3_TETTS</name>
<evidence type="ECO:0000256" key="2">
    <source>
        <dbReference type="ARBA" id="ARBA00022741"/>
    </source>
</evidence>
<dbReference type="PROSITE" id="PS00107">
    <property type="entry name" value="PROTEIN_KINASE_ATP"/>
    <property type="match status" value="1"/>
</dbReference>
<evidence type="ECO:0000256" key="3">
    <source>
        <dbReference type="ARBA" id="ARBA00022777"/>
    </source>
</evidence>
<evidence type="ECO:0000256" key="6">
    <source>
        <dbReference type="ARBA" id="ARBA00037982"/>
    </source>
</evidence>
<keyword evidence="3 10" id="KW-0418">Kinase</keyword>
<feature type="region of interest" description="Disordered" evidence="8">
    <location>
        <begin position="123"/>
        <end position="175"/>
    </location>
</feature>
<keyword evidence="2 7" id="KW-0547">Nucleotide-binding</keyword>
<evidence type="ECO:0000259" key="9">
    <source>
        <dbReference type="PROSITE" id="PS50011"/>
    </source>
</evidence>
<keyword evidence="4 7" id="KW-0067">ATP-binding</keyword>
<dbReference type="InterPro" id="IPR000719">
    <property type="entry name" value="Prot_kinase_dom"/>
</dbReference>
<dbReference type="InterPro" id="IPR050339">
    <property type="entry name" value="CC_SR_Kinase"/>
</dbReference>
<dbReference type="Proteomes" id="UP000009168">
    <property type="component" value="Unassembled WGS sequence"/>
</dbReference>
<evidence type="ECO:0000256" key="7">
    <source>
        <dbReference type="PROSITE-ProRule" id="PRU10141"/>
    </source>
</evidence>
<sequence>MLSTPKKSTYKTKMEEGYASPPSKRDTEKANKYLYSKEQYINSSNTKKNNFISHFDNTAKPHLHGTNENSKTKKTQFNFESIVKPNYGITLTQTPNVQKNLPSYEKIPQQRLFTQQINKYNTKNEFDHSTPKKQHNYKKSLFSSDSQESSTERENDNHYYSNQNKENDSHSKNKKNNRNHIFAVSEVPAQKRQNQISQLQKSARKVNPFTSNETLTNKNQVIVAPFDRENRQMNMTIHQRDNKKVSINAVNHLNNNKNANQILLPSPKEFKQLNSTHKIDHQSPHVNCFTNQIMNSANQKHQINRSNTSNSDSNNEQNNNSISSFSINSGRSCNYGNNNNSNNILNQTPSKNNNQNNSKASSQPFFEEEMDRFEQDYEVLQVLGSGFFGTVYKCQNRIDKNIYAVKVTKEQIRGENSQKQILKEAQALASLSACDEVEYIVCYHSAWIEDRQLHLAMEFCDSNLANFPLPQPPNYNQFYQMIKKIFQDVVKGLHYLHQQNLVHLDLKPENILYNKKQNKFKIADLGLALIANKDNEKYNQIEEGDARYLAKEILNYYEAVDLKKADIFSLGAMMYHLVTQEQLPTNGDEWLQIRQGHLPNLDSLNQCPKELKQMIRQMMNPDPELRLSTQEILDSSYMKSHLINEIKWQKILKNLLLISIQKLEKNQQTQQITRRKSLPILKKINFI</sequence>
<feature type="region of interest" description="Disordered" evidence="8">
    <location>
        <begin position="300"/>
        <end position="363"/>
    </location>
</feature>
<dbReference type="OrthoDB" id="5337378at2759"/>
<comment type="similarity">
    <text evidence="6">Belongs to the protein kinase superfamily. Ser/Thr protein kinase family. GCN2 subfamily.</text>
</comment>
<dbReference type="GO" id="GO:0004672">
    <property type="term" value="F:protein kinase activity"/>
    <property type="evidence" value="ECO:0007669"/>
    <property type="project" value="InterPro"/>
</dbReference>
<dbReference type="InterPro" id="IPR011009">
    <property type="entry name" value="Kinase-like_dom_sf"/>
</dbReference>
<gene>
    <name evidence="10" type="ORF">TTHERM_00146080</name>
</gene>
<feature type="binding site" evidence="7">
    <location>
        <position position="406"/>
    </location>
    <ligand>
        <name>ATP</name>
        <dbReference type="ChEBI" id="CHEBI:30616"/>
    </ligand>
</feature>